<keyword evidence="1" id="KW-1185">Reference proteome</keyword>
<name>A0A7E4W0B3_PANRE</name>
<dbReference type="AlphaFoldDB" id="A0A7E4W0B3"/>
<protein>
    <submittedName>
        <fullName evidence="2">Myotubularin phosphatase domain-containing protein</fullName>
    </submittedName>
</protein>
<reference evidence="1" key="1">
    <citation type="journal article" date="2013" name="Genetics">
        <title>The draft genome and transcriptome of Panagrellus redivivus are shaped by the harsh demands of a free-living lifestyle.</title>
        <authorList>
            <person name="Srinivasan J."/>
            <person name="Dillman A.R."/>
            <person name="Macchietto M.G."/>
            <person name="Heikkinen L."/>
            <person name="Lakso M."/>
            <person name="Fracchia K.M."/>
            <person name="Antoshechkin I."/>
            <person name="Mortazavi A."/>
            <person name="Wong G."/>
            <person name="Sternberg P.W."/>
        </authorList>
    </citation>
    <scope>NUCLEOTIDE SEQUENCE [LARGE SCALE GENOMIC DNA]</scope>
    <source>
        <strain evidence="1">MT8872</strain>
    </source>
</reference>
<reference evidence="2" key="2">
    <citation type="submission" date="2020-10" db="UniProtKB">
        <authorList>
            <consortium name="WormBaseParasite"/>
        </authorList>
    </citation>
    <scope>IDENTIFICATION</scope>
</reference>
<organism evidence="1 2">
    <name type="scientific">Panagrellus redivivus</name>
    <name type="common">Microworm</name>
    <dbReference type="NCBI Taxonomy" id="6233"/>
    <lineage>
        <taxon>Eukaryota</taxon>
        <taxon>Metazoa</taxon>
        <taxon>Ecdysozoa</taxon>
        <taxon>Nematoda</taxon>
        <taxon>Chromadorea</taxon>
        <taxon>Rhabditida</taxon>
        <taxon>Tylenchina</taxon>
        <taxon>Panagrolaimomorpha</taxon>
        <taxon>Panagrolaimoidea</taxon>
        <taxon>Panagrolaimidae</taxon>
        <taxon>Panagrellus</taxon>
    </lineage>
</organism>
<proteinExistence type="predicted"/>
<accession>A0A7E4W0B3</accession>
<dbReference type="Proteomes" id="UP000492821">
    <property type="component" value="Unassembled WGS sequence"/>
</dbReference>
<evidence type="ECO:0000313" key="1">
    <source>
        <dbReference type="Proteomes" id="UP000492821"/>
    </source>
</evidence>
<dbReference type="WBParaSite" id="Pan_g5562.t1">
    <property type="protein sequence ID" value="Pan_g5562.t1"/>
    <property type="gene ID" value="Pan_g5562"/>
</dbReference>
<sequence length="69" mass="7802">MLKTDIDEFLRVCNESIVQPGPYAAFVHRGCKTMNSLRSSSNGVSHLGEKYFTCNCISVHAYEAPWMME</sequence>
<evidence type="ECO:0000313" key="2">
    <source>
        <dbReference type="WBParaSite" id="Pan_g5562.t1"/>
    </source>
</evidence>